<dbReference type="Pfam" id="PF02321">
    <property type="entry name" value="OEP"/>
    <property type="match status" value="2"/>
</dbReference>
<dbReference type="InterPro" id="IPR010131">
    <property type="entry name" value="MdtP/NodT-like"/>
</dbReference>
<dbReference type="PATRIC" id="fig|452.5.peg.2590"/>
<gene>
    <name evidence="2" type="primary">helC_2</name>
    <name evidence="2" type="ORF">Lspi_2349</name>
</gene>
<dbReference type="Gene3D" id="1.20.1600.10">
    <property type="entry name" value="Outer membrane efflux proteins (OEP)"/>
    <property type="match status" value="1"/>
</dbReference>
<dbReference type="InterPro" id="IPR003423">
    <property type="entry name" value="OMP_efflux"/>
</dbReference>
<evidence type="ECO:0000313" key="3">
    <source>
        <dbReference type="Proteomes" id="UP000054877"/>
    </source>
</evidence>
<dbReference type="Proteomes" id="UP000054877">
    <property type="component" value="Unassembled WGS sequence"/>
</dbReference>
<reference evidence="2 3" key="1">
    <citation type="submission" date="2015-11" db="EMBL/GenBank/DDBJ databases">
        <title>Genomic analysis of 38 Legionella species identifies large and diverse effector repertoires.</title>
        <authorList>
            <person name="Burstein D."/>
            <person name="Amaro F."/>
            <person name="Zusman T."/>
            <person name="Lifshitz Z."/>
            <person name="Cohen O."/>
            <person name="Gilbert J.A."/>
            <person name="Pupko T."/>
            <person name="Shuman H.A."/>
            <person name="Segal G."/>
        </authorList>
    </citation>
    <scope>NUCLEOTIDE SEQUENCE [LARGE SCALE GENOMIC DNA]</scope>
    <source>
        <strain evidence="2 3">Mt.St.Helens-9</strain>
    </source>
</reference>
<name>A0A0W0YXW9_LEGSP</name>
<dbReference type="PANTHER" id="PTHR30203:SF24">
    <property type="entry name" value="BLR4935 PROTEIN"/>
    <property type="match status" value="1"/>
</dbReference>
<dbReference type="AlphaFoldDB" id="A0A0W0YXW9"/>
<dbReference type="GO" id="GO:0015562">
    <property type="term" value="F:efflux transmembrane transporter activity"/>
    <property type="evidence" value="ECO:0007669"/>
    <property type="project" value="InterPro"/>
</dbReference>
<proteinExistence type="inferred from homology"/>
<dbReference type="EMBL" id="LNYX01000031">
    <property type="protein sequence ID" value="KTD61719.1"/>
    <property type="molecule type" value="Genomic_DNA"/>
</dbReference>
<comment type="similarity">
    <text evidence="1">Belongs to the outer membrane factor (OMF) (TC 1.B.17) family.</text>
</comment>
<dbReference type="PANTHER" id="PTHR30203">
    <property type="entry name" value="OUTER MEMBRANE CATION EFFLUX PROTEIN"/>
    <property type="match status" value="1"/>
</dbReference>
<evidence type="ECO:0000256" key="1">
    <source>
        <dbReference type="ARBA" id="ARBA00007613"/>
    </source>
</evidence>
<keyword evidence="3" id="KW-1185">Reference proteome</keyword>
<protein>
    <submittedName>
        <fullName evidence="2">HelC protein</fullName>
    </submittedName>
</protein>
<dbReference type="RefSeq" id="WP_058484248.1">
    <property type="nucleotide sequence ID" value="NZ_CAAAII010000001.1"/>
</dbReference>
<accession>A0A0W0YXW9</accession>
<comment type="caution">
    <text evidence="2">The sequence shown here is derived from an EMBL/GenBank/DDBJ whole genome shotgun (WGS) entry which is preliminary data.</text>
</comment>
<evidence type="ECO:0000313" key="2">
    <source>
        <dbReference type="EMBL" id="KTD61719.1"/>
    </source>
</evidence>
<dbReference type="OrthoDB" id="9791261at2"/>
<dbReference type="STRING" id="452.Lspi_2349"/>
<dbReference type="SUPFAM" id="SSF56954">
    <property type="entry name" value="Outer membrane efflux proteins (OEP)"/>
    <property type="match status" value="1"/>
</dbReference>
<sequence length="409" mass="46415">MIRLYWWISVVLFFVMTQGVHAENTLRFARALDWAFQNNPELQAQIQKANDIKGRFVQNSQFLNPSIRLEGENIGGSGSFKGFESAETTLSVTQPIPLGGKWHTLRQASYAQYQAMIISIQRKKAELYIAVGEAYIDVLYADKWHRVTKKLTRLNENIVEDITRRKNAGASAELDLKLAQIALGEARIQQSRACRAIKKKKAFLERLIGKGHADGKILEDKGLPHYGMSWTEITDSIGNNVFVAEKKAQLSAKRAAITAVKKDVWPTLQFQLGGRHFADDNENALVIATSSSLPVFDRNQGKILSSEAQYTQTLQELRALQLELRQKLTASFLDMRQNLEESQRVKKELLPLAKKAAALAQKGYQQGLYTYIDLSNAMRVLFEEERHYQSSHARLDKAMIRITGYLRKE</sequence>
<organism evidence="2 3">
    <name type="scientific">Legionella spiritensis</name>
    <dbReference type="NCBI Taxonomy" id="452"/>
    <lineage>
        <taxon>Bacteria</taxon>
        <taxon>Pseudomonadati</taxon>
        <taxon>Pseudomonadota</taxon>
        <taxon>Gammaproteobacteria</taxon>
        <taxon>Legionellales</taxon>
        <taxon>Legionellaceae</taxon>
        <taxon>Legionella</taxon>
    </lineage>
</organism>